<evidence type="ECO:0000256" key="4">
    <source>
        <dbReference type="ARBA" id="ARBA00047960"/>
    </source>
</evidence>
<dbReference type="Pfam" id="PF02798">
    <property type="entry name" value="GST_N"/>
    <property type="match status" value="1"/>
</dbReference>
<dbReference type="VEuPathDB" id="FungiDB:ASPTUDRAFT_44889"/>
<keyword evidence="8" id="KW-1185">Reference proteome</keyword>
<name>A0A1L9MX74_ASPTC</name>
<dbReference type="FunFam" id="3.40.30.10:FF:000016">
    <property type="entry name" value="Glutathione S-transferase F2"/>
    <property type="match status" value="1"/>
</dbReference>
<dbReference type="GO" id="GO:0009636">
    <property type="term" value="P:response to toxic substance"/>
    <property type="evidence" value="ECO:0007669"/>
    <property type="project" value="UniProtKB-ARBA"/>
</dbReference>
<dbReference type="Proteomes" id="UP000184304">
    <property type="component" value="Unassembled WGS sequence"/>
</dbReference>
<reference evidence="8" key="1">
    <citation type="journal article" date="2017" name="Genome Biol.">
        <title>Comparative genomics reveals high biological diversity and specific adaptations in the industrially and medically important fungal genus Aspergillus.</title>
        <authorList>
            <person name="de Vries R.P."/>
            <person name="Riley R."/>
            <person name="Wiebenga A."/>
            <person name="Aguilar-Osorio G."/>
            <person name="Amillis S."/>
            <person name="Uchima C.A."/>
            <person name="Anderluh G."/>
            <person name="Asadollahi M."/>
            <person name="Askin M."/>
            <person name="Barry K."/>
            <person name="Battaglia E."/>
            <person name="Bayram O."/>
            <person name="Benocci T."/>
            <person name="Braus-Stromeyer S.A."/>
            <person name="Caldana C."/>
            <person name="Canovas D."/>
            <person name="Cerqueira G.C."/>
            <person name="Chen F."/>
            <person name="Chen W."/>
            <person name="Choi C."/>
            <person name="Clum A."/>
            <person name="Dos Santos R.A."/>
            <person name="Damasio A.R."/>
            <person name="Diallinas G."/>
            <person name="Emri T."/>
            <person name="Fekete E."/>
            <person name="Flipphi M."/>
            <person name="Freyberg S."/>
            <person name="Gallo A."/>
            <person name="Gournas C."/>
            <person name="Habgood R."/>
            <person name="Hainaut M."/>
            <person name="Harispe M.L."/>
            <person name="Henrissat B."/>
            <person name="Hilden K.S."/>
            <person name="Hope R."/>
            <person name="Hossain A."/>
            <person name="Karabika E."/>
            <person name="Karaffa L."/>
            <person name="Karanyi Z."/>
            <person name="Krasevec N."/>
            <person name="Kuo A."/>
            <person name="Kusch H."/>
            <person name="LaButti K."/>
            <person name="Lagendijk E.L."/>
            <person name="Lapidus A."/>
            <person name="Levasseur A."/>
            <person name="Lindquist E."/>
            <person name="Lipzen A."/>
            <person name="Logrieco A.F."/>
            <person name="MacCabe A."/>
            <person name="Maekelae M.R."/>
            <person name="Malavazi I."/>
            <person name="Melin P."/>
            <person name="Meyer V."/>
            <person name="Mielnichuk N."/>
            <person name="Miskei M."/>
            <person name="Molnar A.P."/>
            <person name="Mule G."/>
            <person name="Ngan C.Y."/>
            <person name="Orejas M."/>
            <person name="Orosz E."/>
            <person name="Ouedraogo J.P."/>
            <person name="Overkamp K.M."/>
            <person name="Park H.-S."/>
            <person name="Perrone G."/>
            <person name="Piumi F."/>
            <person name="Punt P.J."/>
            <person name="Ram A.F."/>
            <person name="Ramon A."/>
            <person name="Rauscher S."/>
            <person name="Record E."/>
            <person name="Riano-Pachon D.M."/>
            <person name="Robert V."/>
            <person name="Roehrig J."/>
            <person name="Ruller R."/>
            <person name="Salamov A."/>
            <person name="Salih N.S."/>
            <person name="Samson R.A."/>
            <person name="Sandor E."/>
            <person name="Sanguinetti M."/>
            <person name="Schuetze T."/>
            <person name="Sepcic K."/>
            <person name="Shelest E."/>
            <person name="Sherlock G."/>
            <person name="Sophianopoulou V."/>
            <person name="Squina F.M."/>
            <person name="Sun H."/>
            <person name="Susca A."/>
            <person name="Todd R.B."/>
            <person name="Tsang A."/>
            <person name="Unkles S.E."/>
            <person name="van de Wiele N."/>
            <person name="van Rossen-Uffink D."/>
            <person name="Oliveira J.V."/>
            <person name="Vesth T.C."/>
            <person name="Visser J."/>
            <person name="Yu J.-H."/>
            <person name="Zhou M."/>
            <person name="Andersen M.R."/>
            <person name="Archer D.B."/>
            <person name="Baker S.E."/>
            <person name="Benoit I."/>
            <person name="Brakhage A.A."/>
            <person name="Braus G.H."/>
            <person name="Fischer R."/>
            <person name="Frisvad J.C."/>
            <person name="Goldman G.H."/>
            <person name="Houbraken J."/>
            <person name="Oakley B."/>
            <person name="Pocsi I."/>
            <person name="Scazzocchio C."/>
            <person name="Seiboth B."/>
            <person name="vanKuyk P.A."/>
            <person name="Wortman J."/>
            <person name="Dyer P.S."/>
            <person name="Grigoriev I.V."/>
        </authorList>
    </citation>
    <scope>NUCLEOTIDE SEQUENCE [LARGE SCALE GENOMIC DNA]</scope>
    <source>
        <strain evidence="8">CBS 134.48</strain>
    </source>
</reference>
<dbReference type="InterPro" id="IPR036282">
    <property type="entry name" value="Glutathione-S-Trfase_C_sf"/>
</dbReference>
<dbReference type="InterPro" id="IPR010987">
    <property type="entry name" value="Glutathione-S-Trfase_C-like"/>
</dbReference>
<keyword evidence="3" id="KW-0808">Transferase</keyword>
<accession>A0A1L9MX74</accession>
<organism evidence="7 8">
    <name type="scientific">Aspergillus tubingensis (strain CBS 134.48)</name>
    <dbReference type="NCBI Taxonomy" id="767770"/>
    <lineage>
        <taxon>Eukaryota</taxon>
        <taxon>Fungi</taxon>
        <taxon>Dikarya</taxon>
        <taxon>Ascomycota</taxon>
        <taxon>Pezizomycotina</taxon>
        <taxon>Eurotiomycetes</taxon>
        <taxon>Eurotiomycetidae</taxon>
        <taxon>Eurotiales</taxon>
        <taxon>Aspergillaceae</taxon>
        <taxon>Aspergillus</taxon>
        <taxon>Aspergillus subgen. Circumdati</taxon>
    </lineage>
</organism>
<dbReference type="InterPro" id="IPR036249">
    <property type="entry name" value="Thioredoxin-like_sf"/>
</dbReference>
<dbReference type="SFLD" id="SFLDG01154">
    <property type="entry name" value="Main.5:_Phi-like"/>
    <property type="match status" value="1"/>
</dbReference>
<dbReference type="SFLD" id="SFLDG00358">
    <property type="entry name" value="Main_(cytGST)"/>
    <property type="match status" value="1"/>
</dbReference>
<dbReference type="FunFam" id="1.20.1050.10:FF:000004">
    <property type="entry name" value="Glutathione S-transferase F2"/>
    <property type="match status" value="1"/>
</dbReference>
<dbReference type="Gene3D" id="1.20.1050.10">
    <property type="match status" value="1"/>
</dbReference>
<dbReference type="OrthoDB" id="249703at2759"/>
<dbReference type="PANTHER" id="PTHR43900">
    <property type="entry name" value="GLUTATHIONE S-TRANSFERASE RHO"/>
    <property type="match status" value="1"/>
</dbReference>
<dbReference type="InterPro" id="IPR004045">
    <property type="entry name" value="Glutathione_S-Trfase_N"/>
</dbReference>
<dbReference type="SUPFAM" id="SSF47616">
    <property type="entry name" value="GST C-terminal domain-like"/>
    <property type="match status" value="1"/>
</dbReference>
<evidence type="ECO:0000313" key="8">
    <source>
        <dbReference type="Proteomes" id="UP000184304"/>
    </source>
</evidence>
<dbReference type="AlphaFoldDB" id="A0A1L9MX74"/>
<dbReference type="PROSITE" id="PS50404">
    <property type="entry name" value="GST_NTER"/>
    <property type="match status" value="1"/>
</dbReference>
<dbReference type="InterPro" id="IPR040079">
    <property type="entry name" value="Glutathione_S-Trfase"/>
</dbReference>
<dbReference type="GO" id="GO:0006749">
    <property type="term" value="P:glutathione metabolic process"/>
    <property type="evidence" value="ECO:0007669"/>
    <property type="project" value="TreeGrafter"/>
</dbReference>
<sequence length="271" mass="30863">MIPRWWGTRDDVPDLHLNATIPDLPLLPLGRIHHHRFIFIFFGLNLTKGISPHPSNMTLKLYGFVHSTCTRRVRTALAEKGLDVEIVPIDLAKGEQRTSSYLNDLQPFGKVPVLQDTETGIQIYESRAITQYIATKYRGQGTDLAPPESDLKAFAYYQQALSIEQSYFDPLASQIAYEKVFKARKGHGETDEARVQSLFSQLELTLEGYERVLSKQPYLAGQQLTLADLAHLPYGVFIEPFGFTELVSKFPHVQKWWEGLKARESWKKVTA</sequence>
<evidence type="ECO:0000256" key="2">
    <source>
        <dbReference type="ARBA" id="ARBA00012452"/>
    </source>
</evidence>
<feature type="domain" description="GST C-terminal" evidence="6">
    <location>
        <begin position="150"/>
        <end position="271"/>
    </location>
</feature>
<evidence type="ECO:0000256" key="3">
    <source>
        <dbReference type="ARBA" id="ARBA00022679"/>
    </source>
</evidence>
<gene>
    <name evidence="7" type="ORF">ASPTUDRAFT_44889</name>
</gene>
<dbReference type="EMBL" id="KV878205">
    <property type="protein sequence ID" value="OJI81619.1"/>
    <property type="molecule type" value="Genomic_DNA"/>
</dbReference>
<dbReference type="EC" id="2.5.1.18" evidence="2"/>
<dbReference type="STRING" id="767770.A0A1L9MX74"/>
<dbReference type="OMA" id="FNSRRVW"/>
<dbReference type="GO" id="GO:0043295">
    <property type="term" value="F:glutathione binding"/>
    <property type="evidence" value="ECO:0007669"/>
    <property type="project" value="TreeGrafter"/>
</dbReference>
<dbReference type="PANTHER" id="PTHR43900:SF3">
    <property type="entry name" value="GLUTATHIONE S-TRANSFERASE RHO"/>
    <property type="match status" value="1"/>
</dbReference>
<dbReference type="PROSITE" id="PS50405">
    <property type="entry name" value="GST_CTER"/>
    <property type="match status" value="1"/>
</dbReference>
<dbReference type="GO" id="GO:0004364">
    <property type="term" value="F:glutathione transferase activity"/>
    <property type="evidence" value="ECO:0007669"/>
    <property type="project" value="UniProtKB-EC"/>
</dbReference>
<comment type="similarity">
    <text evidence="1">Belongs to the GST superfamily. Phi family.</text>
</comment>
<dbReference type="Pfam" id="PF00043">
    <property type="entry name" value="GST_C"/>
    <property type="match status" value="1"/>
</dbReference>
<proteinExistence type="inferred from homology"/>
<dbReference type="GO" id="GO:0005737">
    <property type="term" value="C:cytoplasm"/>
    <property type="evidence" value="ECO:0007669"/>
    <property type="project" value="TreeGrafter"/>
</dbReference>
<dbReference type="SUPFAM" id="SSF52833">
    <property type="entry name" value="Thioredoxin-like"/>
    <property type="match status" value="1"/>
</dbReference>
<evidence type="ECO:0000313" key="7">
    <source>
        <dbReference type="EMBL" id="OJI81619.1"/>
    </source>
</evidence>
<dbReference type="CDD" id="cd03053">
    <property type="entry name" value="GST_N_Phi"/>
    <property type="match status" value="1"/>
</dbReference>
<comment type="catalytic activity">
    <reaction evidence="4">
        <text>RX + glutathione = an S-substituted glutathione + a halide anion + H(+)</text>
        <dbReference type="Rhea" id="RHEA:16437"/>
        <dbReference type="ChEBI" id="CHEBI:15378"/>
        <dbReference type="ChEBI" id="CHEBI:16042"/>
        <dbReference type="ChEBI" id="CHEBI:17792"/>
        <dbReference type="ChEBI" id="CHEBI:57925"/>
        <dbReference type="ChEBI" id="CHEBI:90779"/>
        <dbReference type="EC" id="2.5.1.18"/>
    </reaction>
</comment>
<evidence type="ECO:0000259" key="5">
    <source>
        <dbReference type="PROSITE" id="PS50404"/>
    </source>
</evidence>
<evidence type="ECO:0000256" key="1">
    <source>
        <dbReference type="ARBA" id="ARBA00010128"/>
    </source>
</evidence>
<dbReference type="Gene3D" id="3.40.30.10">
    <property type="entry name" value="Glutaredoxin"/>
    <property type="match status" value="1"/>
</dbReference>
<dbReference type="InterPro" id="IPR004046">
    <property type="entry name" value="GST_C"/>
</dbReference>
<protein>
    <recommendedName>
        <fullName evidence="2">glutathione transferase</fullName>
        <ecNumber evidence="2">2.5.1.18</ecNumber>
    </recommendedName>
</protein>
<dbReference type="SFLD" id="SFLDS00019">
    <property type="entry name" value="Glutathione_Transferase_(cytos"/>
    <property type="match status" value="1"/>
</dbReference>
<feature type="domain" description="GST N-terminal" evidence="5">
    <location>
        <begin position="57"/>
        <end position="141"/>
    </location>
</feature>
<evidence type="ECO:0000259" key="6">
    <source>
        <dbReference type="PROSITE" id="PS50405"/>
    </source>
</evidence>